<dbReference type="PANTHER" id="PTHR12498:SF0">
    <property type="entry name" value="PROTEIN N-TERMINAL ASPARAGINE AMIDOHYDROLASE"/>
    <property type="match status" value="1"/>
</dbReference>
<comment type="caution">
    <text evidence="1">The sequence shown here is derived from an EMBL/GenBank/DDBJ whole genome shotgun (WGS) entry which is preliminary data.</text>
</comment>
<dbReference type="InterPro" id="IPR026750">
    <property type="entry name" value="NTAN1"/>
</dbReference>
<sequence length="91" mass="10798">MTVSFGDPTWNGKLLETYDTKNDRFQIVACSWTSRWKYIVFSLQQLSDSEILLRCSTSPFVEGPDFVDSERRILHASLWRFCWPSSWDKKR</sequence>
<gene>
    <name evidence="1" type="ORF">IFM89_018432</name>
</gene>
<dbReference type="Proteomes" id="UP000631114">
    <property type="component" value="Unassembled WGS sequence"/>
</dbReference>
<dbReference type="GO" id="GO:0008418">
    <property type="term" value="F:protein-N-terminal asparagine amidohydrolase activity"/>
    <property type="evidence" value="ECO:0007669"/>
    <property type="project" value="InterPro"/>
</dbReference>
<dbReference type="GO" id="GO:0005634">
    <property type="term" value="C:nucleus"/>
    <property type="evidence" value="ECO:0007669"/>
    <property type="project" value="TreeGrafter"/>
</dbReference>
<evidence type="ECO:0000313" key="1">
    <source>
        <dbReference type="EMBL" id="KAF9605766.1"/>
    </source>
</evidence>
<dbReference type="PANTHER" id="PTHR12498">
    <property type="entry name" value="N-TERMINAL ASPARAGINE AMIDOHYDROLASE"/>
    <property type="match status" value="1"/>
</dbReference>
<name>A0A835HW15_9MAGN</name>
<evidence type="ECO:0000313" key="2">
    <source>
        <dbReference type="Proteomes" id="UP000631114"/>
    </source>
</evidence>
<dbReference type="GO" id="GO:0006511">
    <property type="term" value="P:ubiquitin-dependent protein catabolic process"/>
    <property type="evidence" value="ECO:0007669"/>
    <property type="project" value="TreeGrafter"/>
</dbReference>
<dbReference type="OrthoDB" id="539995at2759"/>
<dbReference type="AlphaFoldDB" id="A0A835HW15"/>
<keyword evidence="2" id="KW-1185">Reference proteome</keyword>
<organism evidence="1 2">
    <name type="scientific">Coptis chinensis</name>
    <dbReference type="NCBI Taxonomy" id="261450"/>
    <lineage>
        <taxon>Eukaryota</taxon>
        <taxon>Viridiplantae</taxon>
        <taxon>Streptophyta</taxon>
        <taxon>Embryophyta</taxon>
        <taxon>Tracheophyta</taxon>
        <taxon>Spermatophyta</taxon>
        <taxon>Magnoliopsida</taxon>
        <taxon>Ranunculales</taxon>
        <taxon>Ranunculaceae</taxon>
        <taxon>Coptidoideae</taxon>
        <taxon>Coptis</taxon>
    </lineage>
</organism>
<accession>A0A835HW15</accession>
<protein>
    <submittedName>
        <fullName evidence="1">Uncharacterized protein</fullName>
    </submittedName>
</protein>
<reference evidence="1 2" key="1">
    <citation type="submission" date="2020-10" db="EMBL/GenBank/DDBJ databases">
        <title>The Coptis chinensis genome and diversification of protoberbering-type alkaloids.</title>
        <authorList>
            <person name="Wang B."/>
            <person name="Shu S."/>
            <person name="Song C."/>
            <person name="Liu Y."/>
        </authorList>
    </citation>
    <scope>NUCLEOTIDE SEQUENCE [LARGE SCALE GENOMIC DNA]</scope>
    <source>
        <strain evidence="1">HL-2020</strain>
        <tissue evidence="1">Leaf</tissue>
    </source>
</reference>
<proteinExistence type="predicted"/>
<dbReference type="EMBL" id="JADFTS010000005">
    <property type="protein sequence ID" value="KAF9605766.1"/>
    <property type="molecule type" value="Genomic_DNA"/>
</dbReference>
<dbReference type="Pfam" id="PF14736">
    <property type="entry name" value="N_Asn_amidohyd"/>
    <property type="match status" value="1"/>
</dbReference>